<feature type="compositionally biased region" description="Basic and acidic residues" evidence="1">
    <location>
        <begin position="95"/>
        <end position="109"/>
    </location>
</feature>
<keyword evidence="3" id="KW-1185">Reference proteome</keyword>
<evidence type="ECO:0000256" key="1">
    <source>
        <dbReference type="SAM" id="MobiDB-lite"/>
    </source>
</evidence>
<proteinExistence type="predicted"/>
<feature type="compositionally biased region" description="Low complexity" evidence="1">
    <location>
        <begin position="115"/>
        <end position="167"/>
    </location>
</feature>
<dbReference type="AlphaFoldDB" id="A0A8J2P8E1"/>
<sequence length="224" mass="24744">MNRAVRGSKSNGGIRTNHLKTSDISISKYSGVHEKKTPYDFLIELEKYQKASTGKKFLDIASYATINELLDEAYEALVLPGKGDIRYKYFHDEVNKSDKHNNNQNRDSRAPSPVSRNNGNDGRSNNYYRSYNNNKGNGNNYRYHGIRSAENSQAASSSNGNWNGRAGYQSCQGSSVPPAMSSTQDNSIPVNGGKMFRKCSENGQTCSVPFLQHLSRKSGAALLG</sequence>
<name>A0A8J2P8E1_9HEXA</name>
<evidence type="ECO:0000313" key="2">
    <source>
        <dbReference type="EMBL" id="CAG7785563.1"/>
    </source>
</evidence>
<comment type="caution">
    <text evidence="2">The sequence shown here is derived from an EMBL/GenBank/DDBJ whole genome shotgun (WGS) entry which is preliminary data.</text>
</comment>
<protein>
    <submittedName>
        <fullName evidence="2">Uncharacterized protein</fullName>
    </submittedName>
</protein>
<gene>
    <name evidence="2" type="ORF">AFUS01_LOCUS24181</name>
</gene>
<organism evidence="2 3">
    <name type="scientific">Allacma fusca</name>
    <dbReference type="NCBI Taxonomy" id="39272"/>
    <lineage>
        <taxon>Eukaryota</taxon>
        <taxon>Metazoa</taxon>
        <taxon>Ecdysozoa</taxon>
        <taxon>Arthropoda</taxon>
        <taxon>Hexapoda</taxon>
        <taxon>Collembola</taxon>
        <taxon>Symphypleona</taxon>
        <taxon>Sminthuridae</taxon>
        <taxon>Allacma</taxon>
    </lineage>
</organism>
<accession>A0A8J2P8E1</accession>
<reference evidence="2" key="1">
    <citation type="submission" date="2021-06" db="EMBL/GenBank/DDBJ databases">
        <authorList>
            <person name="Hodson N. C."/>
            <person name="Mongue J. A."/>
            <person name="Jaron S. K."/>
        </authorList>
    </citation>
    <scope>NUCLEOTIDE SEQUENCE</scope>
</reference>
<evidence type="ECO:0000313" key="3">
    <source>
        <dbReference type="Proteomes" id="UP000708208"/>
    </source>
</evidence>
<dbReference type="EMBL" id="CAJVCH010298834">
    <property type="protein sequence ID" value="CAG7785563.1"/>
    <property type="molecule type" value="Genomic_DNA"/>
</dbReference>
<feature type="compositionally biased region" description="Polar residues" evidence="1">
    <location>
        <begin position="169"/>
        <end position="187"/>
    </location>
</feature>
<dbReference type="Proteomes" id="UP000708208">
    <property type="component" value="Unassembled WGS sequence"/>
</dbReference>
<feature type="region of interest" description="Disordered" evidence="1">
    <location>
        <begin position="95"/>
        <end position="187"/>
    </location>
</feature>
<dbReference type="OrthoDB" id="8068580at2759"/>